<reference evidence="1 2" key="1">
    <citation type="submission" date="2024-07" db="EMBL/GenBank/DDBJ databases">
        <authorList>
            <person name="Hebao G."/>
        </authorList>
    </citation>
    <scope>NUCLEOTIDE SEQUENCE [LARGE SCALE GENOMIC DNA]</scope>
    <source>
        <strain evidence="1 2">ACCC 02193</strain>
    </source>
</reference>
<accession>A0ABV4EBG8</accession>
<evidence type="ECO:0000313" key="1">
    <source>
        <dbReference type="EMBL" id="MEY8772268.1"/>
    </source>
</evidence>
<proteinExistence type="predicted"/>
<gene>
    <name evidence="1" type="ORF">AB6T85_17835</name>
</gene>
<keyword evidence="2" id="KW-1185">Reference proteome</keyword>
<organism evidence="1 2">
    <name type="scientific">Erwinia aeris</name>
    <dbReference type="NCBI Taxonomy" id="3239803"/>
    <lineage>
        <taxon>Bacteria</taxon>
        <taxon>Pseudomonadati</taxon>
        <taxon>Pseudomonadota</taxon>
        <taxon>Gammaproteobacteria</taxon>
        <taxon>Enterobacterales</taxon>
        <taxon>Erwiniaceae</taxon>
        <taxon>Erwinia</taxon>
    </lineage>
</organism>
<dbReference type="EMBL" id="JBGFFX010000012">
    <property type="protein sequence ID" value="MEY8772268.1"/>
    <property type="molecule type" value="Genomic_DNA"/>
</dbReference>
<evidence type="ECO:0000313" key="2">
    <source>
        <dbReference type="Proteomes" id="UP001565243"/>
    </source>
</evidence>
<dbReference type="Proteomes" id="UP001565243">
    <property type="component" value="Unassembled WGS sequence"/>
</dbReference>
<dbReference type="RefSeq" id="WP_253454993.1">
    <property type="nucleotide sequence ID" value="NZ_JBGFFX010000012.1"/>
</dbReference>
<protein>
    <submittedName>
        <fullName evidence="1">Uncharacterized protein</fullName>
    </submittedName>
</protein>
<comment type="caution">
    <text evidence="1">The sequence shown here is derived from an EMBL/GenBank/DDBJ whole genome shotgun (WGS) entry which is preliminary data.</text>
</comment>
<name>A0ABV4EBG8_9GAMM</name>
<sequence>MIDVSGSGLVLLPRFSHQIVPLRQHPVSSASIKSYYDFSAAPDVLNIIPPFTLTPLIYGSLSEQGASLGLALKTW</sequence>